<evidence type="ECO:0000256" key="1">
    <source>
        <dbReference type="SAM" id="MobiDB-lite"/>
    </source>
</evidence>
<gene>
    <name evidence="3" type="primary">ORF78035</name>
</gene>
<organism evidence="3">
    <name type="scientific">Arion vulgaris</name>
    <dbReference type="NCBI Taxonomy" id="1028688"/>
    <lineage>
        <taxon>Eukaryota</taxon>
        <taxon>Metazoa</taxon>
        <taxon>Spiralia</taxon>
        <taxon>Lophotrochozoa</taxon>
        <taxon>Mollusca</taxon>
        <taxon>Gastropoda</taxon>
        <taxon>Heterobranchia</taxon>
        <taxon>Euthyneura</taxon>
        <taxon>Panpulmonata</taxon>
        <taxon>Eupulmonata</taxon>
        <taxon>Stylommatophora</taxon>
        <taxon>Helicina</taxon>
        <taxon>Arionoidea</taxon>
        <taxon>Arionidae</taxon>
        <taxon>Arion</taxon>
    </lineage>
</organism>
<feature type="compositionally biased region" description="Polar residues" evidence="1">
    <location>
        <begin position="1"/>
        <end position="38"/>
    </location>
</feature>
<dbReference type="SUPFAM" id="SSF74924">
    <property type="entry name" value="Cap-Gly domain"/>
    <property type="match status" value="1"/>
</dbReference>
<reference evidence="3" key="1">
    <citation type="submission" date="2014-12" db="EMBL/GenBank/DDBJ databases">
        <title>Insight into the proteome of Arion vulgaris.</title>
        <authorList>
            <person name="Aradska J."/>
            <person name="Bulat T."/>
            <person name="Smidak R."/>
            <person name="Sarate P."/>
            <person name="Gangsoo J."/>
            <person name="Sialana F."/>
            <person name="Bilban M."/>
            <person name="Lubec G."/>
        </authorList>
    </citation>
    <scope>NUCLEOTIDE SEQUENCE</scope>
    <source>
        <tissue evidence="3">Skin</tissue>
    </source>
</reference>
<dbReference type="PANTHER" id="PTHR18916:SF93">
    <property type="entry name" value="RESTIN HOMOLOG"/>
    <property type="match status" value="1"/>
</dbReference>
<sequence length="263" mass="29575">ASSLASSVYSTEASSVFSRQPTSSGSNREQESVQSKTSYPADMRRVDSHYEASSTFSPQFSSSGSARDQDRVQPKRSHQSDMRRKGRRAEEQTFGVGLYVGAIVKIGGIKPGILRYLGPTHFAKGVFCGIELLEDDGNHNGEVHGYRYFTCAPNHGIFAPKEKVCLDTSDTLDRLALDSDYVYSSNESLSETTHNVFRSYHEGERRQAAESQRDKLYRSYHEGERQVAGNLSDNTQKVFRSHHEGERRQAAENQSDKLFRSYH</sequence>
<dbReference type="InterPro" id="IPR000938">
    <property type="entry name" value="CAP-Gly_domain"/>
</dbReference>
<dbReference type="PANTHER" id="PTHR18916">
    <property type="entry name" value="DYNACTIN 1-RELATED MICROTUBULE-BINDING"/>
    <property type="match status" value="1"/>
</dbReference>
<dbReference type="Gene3D" id="2.30.30.190">
    <property type="entry name" value="CAP Gly-rich-like domain"/>
    <property type="match status" value="1"/>
</dbReference>
<protein>
    <recommendedName>
        <fullName evidence="2">CAP-Gly domain-containing protein</fullName>
    </recommendedName>
</protein>
<dbReference type="AlphaFoldDB" id="A0A0B6ZRS9"/>
<dbReference type="PROSITE" id="PS50245">
    <property type="entry name" value="CAP_GLY_2"/>
    <property type="match status" value="1"/>
</dbReference>
<feature type="region of interest" description="Disordered" evidence="1">
    <location>
        <begin position="1"/>
        <end position="89"/>
    </location>
</feature>
<dbReference type="EMBL" id="HACG01024494">
    <property type="protein sequence ID" value="CEK71359.1"/>
    <property type="molecule type" value="Transcribed_RNA"/>
</dbReference>
<dbReference type="InterPro" id="IPR036859">
    <property type="entry name" value="CAP-Gly_dom_sf"/>
</dbReference>
<feature type="compositionally biased region" description="Basic and acidic residues" evidence="1">
    <location>
        <begin position="241"/>
        <end position="263"/>
    </location>
</feature>
<evidence type="ECO:0000259" key="2">
    <source>
        <dbReference type="PROSITE" id="PS50245"/>
    </source>
</evidence>
<feature type="region of interest" description="Disordered" evidence="1">
    <location>
        <begin position="240"/>
        <end position="263"/>
    </location>
</feature>
<dbReference type="SMART" id="SM01052">
    <property type="entry name" value="CAP_GLY"/>
    <property type="match status" value="1"/>
</dbReference>
<evidence type="ECO:0000313" key="3">
    <source>
        <dbReference type="EMBL" id="CEK71359.1"/>
    </source>
</evidence>
<feature type="non-terminal residue" evidence="3">
    <location>
        <position position="263"/>
    </location>
</feature>
<accession>A0A0B6ZRS9</accession>
<feature type="compositionally biased region" description="Low complexity" evidence="1">
    <location>
        <begin position="53"/>
        <end position="65"/>
    </location>
</feature>
<dbReference type="Pfam" id="PF01302">
    <property type="entry name" value="CAP_GLY"/>
    <property type="match status" value="1"/>
</dbReference>
<feature type="non-terminal residue" evidence="3">
    <location>
        <position position="1"/>
    </location>
</feature>
<feature type="domain" description="CAP-Gly" evidence="2">
    <location>
        <begin position="118"/>
        <end position="160"/>
    </location>
</feature>
<feature type="compositionally biased region" description="Basic and acidic residues" evidence="1">
    <location>
        <begin position="67"/>
        <end position="89"/>
    </location>
</feature>
<proteinExistence type="predicted"/>
<name>A0A0B6ZRS9_9EUPU</name>